<dbReference type="EMBL" id="REGN01006936">
    <property type="protein sequence ID" value="RNA07833.1"/>
    <property type="molecule type" value="Genomic_DNA"/>
</dbReference>
<sequence>MLRERDIFLWCQQQSWKEFEKLEKKVFNFKYENVIDKVLNKNGGWSDCLTYLFKNCYKVELNTSKFTLFA</sequence>
<dbReference type="Proteomes" id="UP000276133">
    <property type="component" value="Unassembled WGS sequence"/>
</dbReference>
<gene>
    <name evidence="1" type="ORF">BpHYR1_002362</name>
</gene>
<evidence type="ECO:0000313" key="2">
    <source>
        <dbReference type="Proteomes" id="UP000276133"/>
    </source>
</evidence>
<proteinExistence type="predicted"/>
<evidence type="ECO:0000313" key="1">
    <source>
        <dbReference type="EMBL" id="RNA07833.1"/>
    </source>
</evidence>
<keyword evidence="2" id="KW-1185">Reference proteome</keyword>
<name>A0A3M7Q908_BRAPC</name>
<organism evidence="1 2">
    <name type="scientific">Brachionus plicatilis</name>
    <name type="common">Marine rotifer</name>
    <name type="synonym">Brachionus muelleri</name>
    <dbReference type="NCBI Taxonomy" id="10195"/>
    <lineage>
        <taxon>Eukaryota</taxon>
        <taxon>Metazoa</taxon>
        <taxon>Spiralia</taxon>
        <taxon>Gnathifera</taxon>
        <taxon>Rotifera</taxon>
        <taxon>Eurotatoria</taxon>
        <taxon>Monogononta</taxon>
        <taxon>Pseudotrocha</taxon>
        <taxon>Ploima</taxon>
        <taxon>Brachionidae</taxon>
        <taxon>Brachionus</taxon>
    </lineage>
</organism>
<dbReference type="AlphaFoldDB" id="A0A3M7Q908"/>
<accession>A0A3M7Q908</accession>
<reference evidence="1 2" key="1">
    <citation type="journal article" date="2018" name="Sci. Rep.">
        <title>Genomic signatures of local adaptation to the degree of environmental predictability in rotifers.</title>
        <authorList>
            <person name="Franch-Gras L."/>
            <person name="Hahn C."/>
            <person name="Garcia-Roger E.M."/>
            <person name="Carmona M.J."/>
            <person name="Serra M."/>
            <person name="Gomez A."/>
        </authorList>
    </citation>
    <scope>NUCLEOTIDE SEQUENCE [LARGE SCALE GENOMIC DNA]</scope>
    <source>
        <strain evidence="1">HYR1</strain>
    </source>
</reference>
<protein>
    <submittedName>
        <fullName evidence="1">Uncharacterized protein</fullName>
    </submittedName>
</protein>
<comment type="caution">
    <text evidence="1">The sequence shown here is derived from an EMBL/GenBank/DDBJ whole genome shotgun (WGS) entry which is preliminary data.</text>
</comment>